<dbReference type="Proteomes" id="UP000789375">
    <property type="component" value="Unassembled WGS sequence"/>
</dbReference>
<protein>
    <submittedName>
        <fullName evidence="1">7238_t:CDS:1</fullName>
    </submittedName>
</protein>
<gene>
    <name evidence="1" type="ORF">FMOSSE_LOCUS9883</name>
</gene>
<comment type="caution">
    <text evidence="1">The sequence shown here is derived from an EMBL/GenBank/DDBJ whole genome shotgun (WGS) entry which is preliminary data.</text>
</comment>
<keyword evidence="2" id="KW-1185">Reference proteome</keyword>
<dbReference type="AlphaFoldDB" id="A0A9N9CXW6"/>
<accession>A0A9N9CXW6</accession>
<dbReference type="EMBL" id="CAJVPP010003046">
    <property type="protein sequence ID" value="CAG8619143.1"/>
    <property type="molecule type" value="Genomic_DNA"/>
</dbReference>
<name>A0A9N9CXW6_FUNMO</name>
<reference evidence="1" key="1">
    <citation type="submission" date="2021-06" db="EMBL/GenBank/DDBJ databases">
        <authorList>
            <person name="Kallberg Y."/>
            <person name="Tangrot J."/>
            <person name="Rosling A."/>
        </authorList>
    </citation>
    <scope>NUCLEOTIDE SEQUENCE</scope>
    <source>
        <strain evidence="1">87-6 pot B 2015</strain>
    </source>
</reference>
<evidence type="ECO:0000313" key="2">
    <source>
        <dbReference type="Proteomes" id="UP000789375"/>
    </source>
</evidence>
<proteinExistence type="predicted"/>
<evidence type="ECO:0000313" key="1">
    <source>
        <dbReference type="EMBL" id="CAG8619143.1"/>
    </source>
</evidence>
<organism evidence="1 2">
    <name type="scientific">Funneliformis mosseae</name>
    <name type="common">Endomycorrhizal fungus</name>
    <name type="synonym">Glomus mosseae</name>
    <dbReference type="NCBI Taxonomy" id="27381"/>
    <lineage>
        <taxon>Eukaryota</taxon>
        <taxon>Fungi</taxon>
        <taxon>Fungi incertae sedis</taxon>
        <taxon>Mucoromycota</taxon>
        <taxon>Glomeromycotina</taxon>
        <taxon>Glomeromycetes</taxon>
        <taxon>Glomerales</taxon>
        <taxon>Glomeraceae</taxon>
        <taxon>Funneliformis</taxon>
    </lineage>
</organism>
<sequence>MVTPGTATLKCIIHIAFCSFFENFEYENFWIQKGKTEFLARLIGTEHVIDQITIEKRLVVPDLPVSLLFQTGYLTIKQQKIDDDDEQSLVLEIPNAEVKEANSGFLDRGESKFYNRLL</sequence>